<dbReference type="GO" id="GO:0046983">
    <property type="term" value="F:protein dimerization activity"/>
    <property type="evidence" value="ECO:0007669"/>
    <property type="project" value="InterPro"/>
</dbReference>
<feature type="domain" description="O-methyltransferase dimerisation" evidence="5">
    <location>
        <begin position="83"/>
        <end position="155"/>
    </location>
</feature>
<dbReference type="Gene3D" id="3.40.50.150">
    <property type="entry name" value="Vaccinia Virus protein VP39"/>
    <property type="match status" value="1"/>
</dbReference>
<feature type="domain" description="O-methyltransferase C-terminal" evidence="4">
    <location>
        <begin position="201"/>
        <end position="429"/>
    </location>
</feature>
<dbReference type="InterPro" id="IPR036388">
    <property type="entry name" value="WH-like_DNA-bd_sf"/>
</dbReference>
<keyword evidence="7" id="KW-1185">Reference proteome</keyword>
<evidence type="ECO:0000313" key="6">
    <source>
        <dbReference type="EMBL" id="THV00609.1"/>
    </source>
</evidence>
<reference evidence="6 7" key="1">
    <citation type="journal article" date="2019" name="Nat. Ecol. Evol.">
        <title>Megaphylogeny resolves global patterns of mushroom evolution.</title>
        <authorList>
            <person name="Varga T."/>
            <person name="Krizsan K."/>
            <person name="Foldi C."/>
            <person name="Dima B."/>
            <person name="Sanchez-Garcia M."/>
            <person name="Sanchez-Ramirez S."/>
            <person name="Szollosi G.J."/>
            <person name="Szarkandi J.G."/>
            <person name="Papp V."/>
            <person name="Albert L."/>
            <person name="Andreopoulos W."/>
            <person name="Angelini C."/>
            <person name="Antonin V."/>
            <person name="Barry K.W."/>
            <person name="Bougher N.L."/>
            <person name="Buchanan P."/>
            <person name="Buyck B."/>
            <person name="Bense V."/>
            <person name="Catcheside P."/>
            <person name="Chovatia M."/>
            <person name="Cooper J."/>
            <person name="Damon W."/>
            <person name="Desjardin D."/>
            <person name="Finy P."/>
            <person name="Geml J."/>
            <person name="Haridas S."/>
            <person name="Hughes K."/>
            <person name="Justo A."/>
            <person name="Karasinski D."/>
            <person name="Kautmanova I."/>
            <person name="Kiss B."/>
            <person name="Kocsube S."/>
            <person name="Kotiranta H."/>
            <person name="LaButti K.M."/>
            <person name="Lechner B.E."/>
            <person name="Liimatainen K."/>
            <person name="Lipzen A."/>
            <person name="Lukacs Z."/>
            <person name="Mihaltcheva S."/>
            <person name="Morgado L.N."/>
            <person name="Niskanen T."/>
            <person name="Noordeloos M.E."/>
            <person name="Ohm R.A."/>
            <person name="Ortiz-Santana B."/>
            <person name="Ovrebo C."/>
            <person name="Racz N."/>
            <person name="Riley R."/>
            <person name="Savchenko A."/>
            <person name="Shiryaev A."/>
            <person name="Soop K."/>
            <person name="Spirin V."/>
            <person name="Szebenyi C."/>
            <person name="Tomsovsky M."/>
            <person name="Tulloss R.E."/>
            <person name="Uehling J."/>
            <person name="Grigoriev I.V."/>
            <person name="Vagvolgyi C."/>
            <person name="Papp T."/>
            <person name="Martin F.M."/>
            <person name="Miettinen O."/>
            <person name="Hibbett D.S."/>
            <person name="Nagy L.G."/>
        </authorList>
    </citation>
    <scope>NUCLEOTIDE SEQUENCE [LARGE SCALE GENOMIC DNA]</scope>
    <source>
        <strain evidence="6 7">CBS 962.96</strain>
    </source>
</reference>
<keyword evidence="1 6" id="KW-0489">Methyltransferase</keyword>
<evidence type="ECO:0000313" key="7">
    <source>
        <dbReference type="Proteomes" id="UP000297245"/>
    </source>
</evidence>
<dbReference type="InterPro" id="IPR001077">
    <property type="entry name" value="COMT_C"/>
</dbReference>
<gene>
    <name evidence="6" type="ORF">K435DRAFT_718776</name>
</gene>
<dbReference type="InterPro" id="IPR016461">
    <property type="entry name" value="COMT-like"/>
</dbReference>
<dbReference type="InterPro" id="IPR012967">
    <property type="entry name" value="COMT_dimerisation"/>
</dbReference>
<evidence type="ECO:0000256" key="2">
    <source>
        <dbReference type="ARBA" id="ARBA00022679"/>
    </source>
</evidence>
<dbReference type="SUPFAM" id="SSF46785">
    <property type="entry name" value="Winged helix' DNA-binding domain"/>
    <property type="match status" value="1"/>
</dbReference>
<evidence type="ECO:0000259" key="4">
    <source>
        <dbReference type="Pfam" id="PF00891"/>
    </source>
</evidence>
<dbReference type="AlphaFoldDB" id="A0A4S8MES5"/>
<accession>A0A4S8MES5</accession>
<dbReference type="PANTHER" id="PTHR43712:SF2">
    <property type="entry name" value="O-METHYLTRANSFERASE CICE"/>
    <property type="match status" value="1"/>
</dbReference>
<dbReference type="GO" id="GO:0008171">
    <property type="term" value="F:O-methyltransferase activity"/>
    <property type="evidence" value="ECO:0007669"/>
    <property type="project" value="InterPro"/>
</dbReference>
<dbReference type="Proteomes" id="UP000297245">
    <property type="component" value="Unassembled WGS sequence"/>
</dbReference>
<dbReference type="Pfam" id="PF00891">
    <property type="entry name" value="Methyltransf_2"/>
    <property type="match status" value="1"/>
</dbReference>
<dbReference type="Pfam" id="PF08100">
    <property type="entry name" value="Dimerisation"/>
    <property type="match status" value="1"/>
</dbReference>
<dbReference type="PROSITE" id="PS51683">
    <property type="entry name" value="SAM_OMT_II"/>
    <property type="match status" value="1"/>
</dbReference>
<dbReference type="EMBL" id="ML179101">
    <property type="protein sequence ID" value="THV00609.1"/>
    <property type="molecule type" value="Genomic_DNA"/>
</dbReference>
<proteinExistence type="predicted"/>
<dbReference type="SUPFAM" id="SSF53335">
    <property type="entry name" value="S-adenosyl-L-methionine-dependent methyltransferases"/>
    <property type="match status" value="1"/>
</dbReference>
<evidence type="ECO:0000259" key="5">
    <source>
        <dbReference type="Pfam" id="PF08100"/>
    </source>
</evidence>
<dbReference type="Gene3D" id="1.10.10.10">
    <property type="entry name" value="Winged helix-like DNA-binding domain superfamily/Winged helix DNA-binding domain"/>
    <property type="match status" value="1"/>
</dbReference>
<sequence length="449" mass="49479">MASISELDSLQNTFNAAIDTIREELKANGLPELSTLSTVPHPYDEGSKLPSTKFYRARDTAIAALTRLDALIQDPYKRINQVVYGVYETAALDVAVKTGVVDALLEAPDVSRGLSLAELQSKLDVDAAKLAILLRLLASKGWFHETSEGVFAVTRPSLQLRNGSNGWKTVLTPGKPKVADSLYDMITHPQWKYSQNSKETAYQLAHNTDLIMFEHLYKYNADTAKLFANSIKALGDELTPGILEDFPWSNFEGRTIVDCGGGQGSMTLLLVPRLKETKFVIQDLAGPIELAKKNVEVMLPEAWKAGRITLEEHDFFTPQTQTGSDKVFIFRWVLHDWPDDEAVKILSGAAKGGGKGARVLIIEFVVIPGTVKPVESQTPLDDALPPYIPADYGQVSTIAHDMGAHMLAILNARERTLAEYESLVNRAGMKVVKLWNMRSSLSVIEVEVL</sequence>
<protein>
    <submittedName>
        <fullName evidence="6">S-adenosyl-L-methionine-dependent methyltransferase</fullName>
    </submittedName>
</protein>
<evidence type="ECO:0000256" key="1">
    <source>
        <dbReference type="ARBA" id="ARBA00022603"/>
    </source>
</evidence>
<organism evidence="6 7">
    <name type="scientific">Dendrothele bispora (strain CBS 962.96)</name>
    <dbReference type="NCBI Taxonomy" id="1314807"/>
    <lineage>
        <taxon>Eukaryota</taxon>
        <taxon>Fungi</taxon>
        <taxon>Dikarya</taxon>
        <taxon>Basidiomycota</taxon>
        <taxon>Agaricomycotina</taxon>
        <taxon>Agaricomycetes</taxon>
        <taxon>Agaricomycetidae</taxon>
        <taxon>Agaricales</taxon>
        <taxon>Agaricales incertae sedis</taxon>
        <taxon>Dendrothele</taxon>
    </lineage>
</organism>
<keyword evidence="2 6" id="KW-0808">Transferase</keyword>
<keyword evidence="3" id="KW-0949">S-adenosyl-L-methionine</keyword>
<evidence type="ECO:0000256" key="3">
    <source>
        <dbReference type="ARBA" id="ARBA00022691"/>
    </source>
</evidence>
<dbReference type="InterPro" id="IPR036390">
    <property type="entry name" value="WH_DNA-bd_sf"/>
</dbReference>
<dbReference type="PANTHER" id="PTHR43712">
    <property type="entry name" value="PUTATIVE (AFU_ORTHOLOGUE AFUA_4G14580)-RELATED"/>
    <property type="match status" value="1"/>
</dbReference>
<dbReference type="OrthoDB" id="2410195at2759"/>
<dbReference type="InterPro" id="IPR029063">
    <property type="entry name" value="SAM-dependent_MTases_sf"/>
</dbReference>
<name>A0A4S8MES5_DENBC</name>
<dbReference type="GO" id="GO:0032259">
    <property type="term" value="P:methylation"/>
    <property type="evidence" value="ECO:0007669"/>
    <property type="project" value="UniProtKB-KW"/>
</dbReference>